<proteinExistence type="predicted"/>
<dbReference type="AlphaFoldDB" id="A0A2R8F1H9"/>
<organism evidence="1 2">
    <name type="scientific">Orientia tsutsugamushi</name>
    <name type="common">Rickettsia tsutsugamushi</name>
    <dbReference type="NCBI Taxonomy" id="784"/>
    <lineage>
        <taxon>Bacteria</taxon>
        <taxon>Pseudomonadati</taxon>
        <taxon>Pseudomonadota</taxon>
        <taxon>Alphaproteobacteria</taxon>
        <taxon>Rickettsiales</taxon>
        <taxon>Rickettsiaceae</taxon>
        <taxon>Rickettsieae</taxon>
        <taxon>Orientia</taxon>
    </lineage>
</organism>
<accession>A0A2R8F1H9</accession>
<name>A0A2R8F1H9_ORITS</name>
<sequence>MAAITKEEKWLLIPAIEPDRKMTVSSNFLLRNLIMALFQIVSRLNKHWDRIYSAYFQQLYL</sequence>
<dbReference type="EMBL" id="OOHR01000012">
    <property type="protein sequence ID" value="SPM45280.1"/>
    <property type="molecule type" value="Genomic_DNA"/>
</dbReference>
<gene>
    <name evidence="1" type="ORF">FPW1038_00132</name>
</gene>
<evidence type="ECO:0000313" key="2">
    <source>
        <dbReference type="Proteomes" id="UP000244889"/>
    </source>
</evidence>
<dbReference type="Proteomes" id="UP000244889">
    <property type="component" value="Unassembled WGS sequence"/>
</dbReference>
<protein>
    <submittedName>
        <fullName evidence="1">Conjugative transfer protein</fullName>
    </submittedName>
</protein>
<evidence type="ECO:0000313" key="1">
    <source>
        <dbReference type="EMBL" id="SPM45280.1"/>
    </source>
</evidence>
<reference evidence="2" key="1">
    <citation type="submission" date="2018-03" db="EMBL/GenBank/DDBJ databases">
        <authorList>
            <person name="Batty M. E."/>
            <person name="Batty M E."/>
        </authorList>
    </citation>
    <scope>NUCLEOTIDE SEQUENCE [LARGE SCALE GENOMIC DNA]</scope>
</reference>